<reference evidence="1" key="1">
    <citation type="submission" date="2015-04" db="UniProtKB">
        <authorList>
            <consortium name="EnsemblPlants"/>
        </authorList>
    </citation>
    <scope>IDENTIFICATION</scope>
    <source>
        <strain evidence="1">SL10</strain>
    </source>
</reference>
<proteinExistence type="predicted"/>
<dbReference type="Gramene" id="ONIVA03G37640.6">
    <property type="protein sequence ID" value="ONIVA03G37640.6"/>
    <property type="gene ID" value="ONIVA03G37640"/>
</dbReference>
<dbReference type="AlphaFoldDB" id="A0A0E0GUI6"/>
<evidence type="ECO:0008006" key="3">
    <source>
        <dbReference type="Google" id="ProtNLM"/>
    </source>
</evidence>
<dbReference type="Gene3D" id="3.40.50.720">
    <property type="entry name" value="NAD(P)-binding Rossmann-like Domain"/>
    <property type="match status" value="1"/>
</dbReference>
<dbReference type="SUPFAM" id="SSF51905">
    <property type="entry name" value="FAD/NAD(P)-binding domain"/>
    <property type="match status" value="1"/>
</dbReference>
<name>A0A0E0GUI6_ORYNI</name>
<evidence type="ECO:0000313" key="1">
    <source>
        <dbReference type="EnsemblPlants" id="ONIVA03G37640.6"/>
    </source>
</evidence>
<dbReference type="PANTHER" id="PTHR16128:SF5">
    <property type="entry name" value="FAD_NAD(P)-BINDING OXIDOREDUCTASE FAMILY PROTEIN"/>
    <property type="match status" value="1"/>
</dbReference>
<dbReference type="EnsemblPlants" id="ONIVA03G37640.6">
    <property type="protein sequence ID" value="ONIVA03G37640.6"/>
    <property type="gene ID" value="ONIVA03G37640"/>
</dbReference>
<organism evidence="1">
    <name type="scientific">Oryza nivara</name>
    <name type="common">Indian wild rice</name>
    <name type="synonym">Oryza sativa f. spontanea</name>
    <dbReference type="NCBI Taxonomy" id="4536"/>
    <lineage>
        <taxon>Eukaryota</taxon>
        <taxon>Viridiplantae</taxon>
        <taxon>Streptophyta</taxon>
        <taxon>Embryophyta</taxon>
        <taxon>Tracheophyta</taxon>
        <taxon>Spermatophyta</taxon>
        <taxon>Magnoliopsida</taxon>
        <taxon>Liliopsida</taxon>
        <taxon>Poales</taxon>
        <taxon>Poaceae</taxon>
        <taxon>BOP clade</taxon>
        <taxon>Oryzoideae</taxon>
        <taxon>Oryzeae</taxon>
        <taxon>Oryzinae</taxon>
        <taxon>Oryza</taxon>
    </lineage>
</organism>
<accession>A0A0E0GUI6</accession>
<sequence length="385" mass="41020">MSAAAAVAAASAANVAVIGGGISGAVCASLLAARGVAVTLFDSGRGAGGRMAQRREVMEDGTELRFDHGAPYFTVSNDEVARVVSGWEARGLVAEWKAMFACFDREAGKFTDFEKEGTIKKYVGVPGMNSICKSLCLEDGVVAKFGVTIGRMDWIQDRSSWLLASLDGRDLGHFDYVVATDKNIASPRFSGLTGRPPPLGFSFNNSDYLSWAFCDSSKPGRAHVPLNSQSWVLHSTAEYASKVINNIGPRKPSADALAKVAEELLKEFQATGLNIPQPIFMKAHRWGSAFPAIAISGDDKCVWDKSMKLAICGDFCTSPSVEGAVLSGMRGASKILRPYLPDKSIPGPESIYMRQITFEDKFAGFGASQAITDAQLGSSPGLHVA</sequence>
<dbReference type="HOGENOM" id="CLU_036034_3_0_1"/>
<evidence type="ECO:0000313" key="2">
    <source>
        <dbReference type="Proteomes" id="UP000006591"/>
    </source>
</evidence>
<reference evidence="1" key="2">
    <citation type="submission" date="2018-04" db="EMBL/GenBank/DDBJ databases">
        <title>OnivRS2 (Oryza nivara Reference Sequence Version 2).</title>
        <authorList>
            <person name="Zhang J."/>
            <person name="Kudrna D."/>
            <person name="Lee S."/>
            <person name="Talag J."/>
            <person name="Rajasekar S."/>
            <person name="Welchert J."/>
            <person name="Hsing Y.-I."/>
            <person name="Wing R.A."/>
        </authorList>
    </citation>
    <scope>NUCLEOTIDE SEQUENCE [LARGE SCALE GENOMIC DNA]</scope>
    <source>
        <strain evidence="1">SL10</strain>
    </source>
</reference>
<dbReference type="Proteomes" id="UP000006591">
    <property type="component" value="Chromosome 3"/>
</dbReference>
<dbReference type="Gene3D" id="3.90.660.10">
    <property type="match status" value="1"/>
</dbReference>
<keyword evidence="2" id="KW-1185">Reference proteome</keyword>
<protein>
    <recommendedName>
        <fullName evidence="3">Amine oxidase domain-containing protein</fullName>
    </recommendedName>
</protein>
<dbReference type="Pfam" id="PF13450">
    <property type="entry name" value="NAD_binding_8"/>
    <property type="match status" value="1"/>
</dbReference>
<dbReference type="InterPro" id="IPR036188">
    <property type="entry name" value="FAD/NAD-bd_sf"/>
</dbReference>
<dbReference type="PANTHER" id="PTHR16128">
    <property type="entry name" value="FAD/NAD(P)-BINDING OXIDOREDUCTASE FAMILY PROTEIN"/>
    <property type="match status" value="1"/>
</dbReference>